<dbReference type="SUPFAM" id="SSF51445">
    <property type="entry name" value="(Trans)glycosidases"/>
    <property type="match status" value="1"/>
</dbReference>
<evidence type="ECO:0000256" key="3">
    <source>
        <dbReference type="ARBA" id="ARBA00022801"/>
    </source>
</evidence>
<dbReference type="InterPro" id="IPR011013">
    <property type="entry name" value="Gal_mutarotase_sf_dom"/>
</dbReference>
<dbReference type="SUPFAM" id="SSF51011">
    <property type="entry name" value="Glycosyl hydrolase domain"/>
    <property type="match status" value="1"/>
</dbReference>
<dbReference type="InterPro" id="IPR017853">
    <property type="entry name" value="GH"/>
</dbReference>
<accession>A0AAW1UCK7</accession>
<keyword evidence="7 9" id="KW-0326">Glycosidase</keyword>
<comment type="similarity">
    <text evidence="2 9">Belongs to the glycosyl hydrolase 31 family.</text>
</comment>
<organism evidence="12 13">
    <name type="scientific">Henosepilachna vigintioctopunctata</name>
    <dbReference type="NCBI Taxonomy" id="420089"/>
    <lineage>
        <taxon>Eukaryota</taxon>
        <taxon>Metazoa</taxon>
        <taxon>Ecdysozoa</taxon>
        <taxon>Arthropoda</taxon>
        <taxon>Hexapoda</taxon>
        <taxon>Insecta</taxon>
        <taxon>Pterygota</taxon>
        <taxon>Neoptera</taxon>
        <taxon>Endopterygota</taxon>
        <taxon>Coleoptera</taxon>
        <taxon>Polyphaga</taxon>
        <taxon>Cucujiformia</taxon>
        <taxon>Coccinelloidea</taxon>
        <taxon>Coccinellidae</taxon>
        <taxon>Epilachninae</taxon>
        <taxon>Epilachnini</taxon>
        <taxon>Henosepilachna</taxon>
    </lineage>
</organism>
<dbReference type="InterPro" id="IPR048395">
    <property type="entry name" value="Glyco_hydro_31_C"/>
</dbReference>
<evidence type="ECO:0000256" key="9">
    <source>
        <dbReference type="RuleBase" id="RU361185"/>
    </source>
</evidence>
<dbReference type="InterPro" id="IPR013780">
    <property type="entry name" value="Glyco_hydro_b"/>
</dbReference>
<dbReference type="CDD" id="cd00111">
    <property type="entry name" value="Trefoil"/>
    <property type="match status" value="1"/>
</dbReference>
<evidence type="ECO:0000259" key="11">
    <source>
        <dbReference type="PROSITE" id="PS51448"/>
    </source>
</evidence>
<dbReference type="GO" id="GO:0005975">
    <property type="term" value="P:carbohydrate metabolic process"/>
    <property type="evidence" value="ECO:0007669"/>
    <property type="project" value="InterPro"/>
</dbReference>
<dbReference type="FunFam" id="2.60.40.1180:FF:000001">
    <property type="entry name" value="Maltase-glucoamylase, intestinal"/>
    <property type="match status" value="1"/>
</dbReference>
<comment type="caution">
    <text evidence="8">Lacks conserved residue(s) required for the propagation of feature annotation.</text>
</comment>
<dbReference type="InterPro" id="IPR000322">
    <property type="entry name" value="Glyco_hydro_31_TIM"/>
</dbReference>
<dbReference type="GO" id="GO:0016020">
    <property type="term" value="C:membrane"/>
    <property type="evidence" value="ECO:0007669"/>
    <property type="project" value="UniProtKB-SubCell"/>
</dbReference>
<keyword evidence="4" id="KW-0472">Membrane</keyword>
<protein>
    <recommendedName>
        <fullName evidence="11">P-type domain-containing protein</fullName>
    </recommendedName>
</protein>
<feature type="chain" id="PRO_5043452624" description="P-type domain-containing protein" evidence="10">
    <location>
        <begin position="19"/>
        <end position="886"/>
    </location>
</feature>
<dbReference type="InterPro" id="IPR025887">
    <property type="entry name" value="Glyco_hydro_31_N_dom"/>
</dbReference>
<dbReference type="PROSITE" id="PS51257">
    <property type="entry name" value="PROKAR_LIPOPROTEIN"/>
    <property type="match status" value="1"/>
</dbReference>
<evidence type="ECO:0000256" key="5">
    <source>
        <dbReference type="ARBA" id="ARBA00023157"/>
    </source>
</evidence>
<dbReference type="Gene3D" id="4.10.110.10">
    <property type="entry name" value="Spasmolytic Protein, domain 1"/>
    <property type="match status" value="1"/>
</dbReference>
<dbReference type="PROSITE" id="PS51448">
    <property type="entry name" value="P_TREFOIL_2"/>
    <property type="match status" value="1"/>
</dbReference>
<dbReference type="Pfam" id="PF13802">
    <property type="entry name" value="Gal_mutarotas_2"/>
    <property type="match status" value="1"/>
</dbReference>
<evidence type="ECO:0000256" key="7">
    <source>
        <dbReference type="ARBA" id="ARBA00023295"/>
    </source>
</evidence>
<dbReference type="PANTHER" id="PTHR22762">
    <property type="entry name" value="ALPHA-GLUCOSIDASE"/>
    <property type="match status" value="1"/>
</dbReference>
<evidence type="ECO:0000256" key="10">
    <source>
        <dbReference type="SAM" id="SignalP"/>
    </source>
</evidence>
<evidence type="ECO:0000256" key="6">
    <source>
        <dbReference type="ARBA" id="ARBA00023180"/>
    </source>
</evidence>
<dbReference type="SMART" id="SM00018">
    <property type="entry name" value="PD"/>
    <property type="match status" value="1"/>
</dbReference>
<comment type="subcellular location">
    <subcellularLocation>
        <location evidence="1">Membrane</location>
    </subcellularLocation>
</comment>
<dbReference type="PANTHER" id="PTHR22762:SF131">
    <property type="entry name" value="GLYCOSIDE HYDROLASE FAMILY 31 N-TERMINAL DOMAIN-CONTAINING PROTEIN"/>
    <property type="match status" value="1"/>
</dbReference>
<evidence type="ECO:0000256" key="1">
    <source>
        <dbReference type="ARBA" id="ARBA00004370"/>
    </source>
</evidence>
<dbReference type="SUPFAM" id="SSF57492">
    <property type="entry name" value="Trefoil"/>
    <property type="match status" value="1"/>
</dbReference>
<keyword evidence="13" id="KW-1185">Reference proteome</keyword>
<feature type="domain" description="P-type" evidence="11">
    <location>
        <begin position="35"/>
        <end position="86"/>
    </location>
</feature>
<dbReference type="Proteomes" id="UP001431783">
    <property type="component" value="Unassembled WGS sequence"/>
</dbReference>
<dbReference type="Pfam" id="PF00088">
    <property type="entry name" value="Trefoil"/>
    <property type="match status" value="1"/>
</dbReference>
<dbReference type="GO" id="GO:0030246">
    <property type="term" value="F:carbohydrate binding"/>
    <property type="evidence" value="ECO:0007669"/>
    <property type="project" value="InterPro"/>
</dbReference>
<dbReference type="InterPro" id="IPR000519">
    <property type="entry name" value="P_trefoil_dom"/>
</dbReference>
<keyword evidence="6" id="KW-0325">Glycoprotein</keyword>
<dbReference type="SUPFAM" id="SSF74650">
    <property type="entry name" value="Galactose mutarotase-like"/>
    <property type="match status" value="1"/>
</dbReference>
<dbReference type="AlphaFoldDB" id="A0AAW1UCK7"/>
<name>A0AAW1UCK7_9CUCU</name>
<dbReference type="Pfam" id="PF01055">
    <property type="entry name" value="Glyco_hydro_31_2nd"/>
    <property type="match status" value="1"/>
</dbReference>
<feature type="signal peptide" evidence="10">
    <location>
        <begin position="1"/>
        <end position="18"/>
    </location>
</feature>
<gene>
    <name evidence="12" type="ORF">WA026_013081</name>
</gene>
<comment type="caution">
    <text evidence="12">The sequence shown here is derived from an EMBL/GenBank/DDBJ whole genome shotgun (WGS) entry which is preliminary data.</text>
</comment>
<evidence type="ECO:0000313" key="12">
    <source>
        <dbReference type="EMBL" id="KAK9880759.1"/>
    </source>
</evidence>
<sequence>MRNGGFCVFILFVSCVFATPTKLGGLLSPPRADYGKCHSVNLNDRLDCFPEKNANQRDCEARGCCWMAANSDLGDQPSIPYCFFQPKAQSYIFRDIKEVSNGIEATLERSYKSHYPRDVEVIKLIATYHSDDTLQIKVIDPSNQRYETFFPEVDLPPPSTTNPLYKFIIADDKQGFKVLRKSDNTAVFDASDLSNFIYSDQFLQITTKLPSENIYGLGEQRKRLKLSSEWSELTLFNHDAAPMAHVNIYGTHPFYLLIEKSANAHGVFLKNSNAMDLILQPTPSLTYRTIGGILDFYIFLGPTPSDVLKQYQNVIGKPKMPPYWSLGFHLCRWGIDSLENTKQVLKRNLDAGIPVEVQWNDLDYMDNQNIFTYNKNKFNGLPEFVKDLHNQGRRYVILIDPGLSGSEAPGTSLPYDRGLELDVFVKNSSGNVFIGKVWNPISTVFPDFTHPNAYVYWKEMLKKFHDIVPFDGAWIDMNEPSNNEFPFGCPQSDLESPPYFPNIDGQYLRTKTFSMTAQQHKGVHYNVHNLFGISEANITSRAMSEILNERSFIISRSTFAGYGRYGGHWGGDVFSTWDELRYSIPHLLDFSLFGVPLMGSDICGFNDNSNEDLCNRWMQLGAFYPFSRNHNSINLRDQDPAAMGSQVIRSSIKALNIRYSLLPYLYTLFWQAHKDGLTVARPLMVEFPEDANTYDIDTSFLWGSALLIAPVLENDPQSISVYLPKGVWYNYYTLEALQSGGQSFDVKTDKDTIPLFLRGGYVIPTGSAAKTTKEVRESPLKLIVSPDELGRANGVYYNDDGVSVDVGTKYTLLEFNACNGKLDITISHGNNSLQSLSALILGVEEDITSVKVDNTYHQNFVYNKNAKTLLIEDLQIKSESTIIRWH</sequence>
<keyword evidence="10" id="KW-0732">Signal</keyword>
<evidence type="ECO:0000256" key="2">
    <source>
        <dbReference type="ARBA" id="ARBA00007806"/>
    </source>
</evidence>
<keyword evidence="3 9" id="KW-0378">Hydrolase</keyword>
<evidence type="ECO:0000313" key="13">
    <source>
        <dbReference type="Proteomes" id="UP001431783"/>
    </source>
</evidence>
<evidence type="ECO:0000256" key="4">
    <source>
        <dbReference type="ARBA" id="ARBA00023136"/>
    </source>
</evidence>
<dbReference type="Gene3D" id="3.20.20.80">
    <property type="entry name" value="Glycosidases"/>
    <property type="match status" value="1"/>
</dbReference>
<keyword evidence="5" id="KW-1015">Disulfide bond</keyword>
<proteinExistence type="inferred from homology"/>
<dbReference type="GO" id="GO:0004558">
    <property type="term" value="F:alpha-1,4-glucosidase activity"/>
    <property type="evidence" value="ECO:0007669"/>
    <property type="project" value="TreeGrafter"/>
</dbReference>
<dbReference type="CDD" id="cd14752">
    <property type="entry name" value="GH31_N"/>
    <property type="match status" value="1"/>
</dbReference>
<dbReference type="Gene3D" id="2.60.40.1180">
    <property type="entry name" value="Golgi alpha-mannosidase II"/>
    <property type="match status" value="2"/>
</dbReference>
<evidence type="ECO:0000256" key="8">
    <source>
        <dbReference type="PROSITE-ProRule" id="PRU00779"/>
    </source>
</evidence>
<reference evidence="12 13" key="1">
    <citation type="submission" date="2023-03" db="EMBL/GenBank/DDBJ databases">
        <title>Genome insight into feeding habits of ladybird beetles.</title>
        <authorList>
            <person name="Li H.-S."/>
            <person name="Huang Y.-H."/>
            <person name="Pang H."/>
        </authorList>
    </citation>
    <scope>NUCLEOTIDE SEQUENCE [LARGE SCALE GENOMIC DNA]</scope>
    <source>
        <strain evidence="12">SYSU_2023b</strain>
        <tissue evidence="12">Whole body</tissue>
    </source>
</reference>
<dbReference type="CDD" id="cd06602">
    <property type="entry name" value="GH31_MGAM_SI_GAA"/>
    <property type="match status" value="1"/>
</dbReference>
<dbReference type="Pfam" id="PF21365">
    <property type="entry name" value="Glyco_hydro_31_3rd"/>
    <property type="match status" value="1"/>
</dbReference>
<dbReference type="Gene3D" id="2.60.40.1760">
    <property type="entry name" value="glycosyl hydrolase (family 31)"/>
    <property type="match status" value="1"/>
</dbReference>
<dbReference type="EMBL" id="JARQZJ010000066">
    <property type="protein sequence ID" value="KAK9880759.1"/>
    <property type="molecule type" value="Genomic_DNA"/>
</dbReference>
<dbReference type="InterPro" id="IPR044913">
    <property type="entry name" value="P_trefoil_dom_sf"/>
</dbReference>